<dbReference type="Pfam" id="PF00356">
    <property type="entry name" value="LacI"/>
    <property type="match status" value="1"/>
</dbReference>
<dbReference type="PANTHER" id="PTHR30146">
    <property type="entry name" value="LACI-RELATED TRANSCRIPTIONAL REPRESSOR"/>
    <property type="match status" value="1"/>
</dbReference>
<proteinExistence type="predicted"/>
<dbReference type="GO" id="GO:0000976">
    <property type="term" value="F:transcription cis-regulatory region binding"/>
    <property type="evidence" value="ECO:0007669"/>
    <property type="project" value="TreeGrafter"/>
</dbReference>
<gene>
    <name evidence="6" type="ORF">GCM10007977_045310</name>
</gene>
<dbReference type="EMBL" id="BMPI01000021">
    <property type="protein sequence ID" value="GGM38770.1"/>
    <property type="molecule type" value="Genomic_DNA"/>
</dbReference>
<reference evidence="6" key="2">
    <citation type="submission" date="2020-09" db="EMBL/GenBank/DDBJ databases">
        <authorList>
            <person name="Sun Q."/>
            <person name="Ohkuma M."/>
        </authorList>
    </citation>
    <scope>NUCLEOTIDE SEQUENCE</scope>
    <source>
        <strain evidence="6">JCM 19831</strain>
    </source>
</reference>
<dbReference type="InterPro" id="IPR010982">
    <property type="entry name" value="Lambda_DNA-bd_dom_sf"/>
</dbReference>
<dbReference type="PANTHER" id="PTHR30146:SF109">
    <property type="entry name" value="HTH-TYPE TRANSCRIPTIONAL REGULATOR GALS"/>
    <property type="match status" value="1"/>
</dbReference>
<keyword evidence="2" id="KW-0238">DNA-binding</keyword>
<feature type="region of interest" description="Disordered" evidence="4">
    <location>
        <begin position="1"/>
        <end position="28"/>
    </location>
</feature>
<evidence type="ECO:0000256" key="1">
    <source>
        <dbReference type="ARBA" id="ARBA00023015"/>
    </source>
</evidence>
<dbReference type="SUPFAM" id="SSF53822">
    <property type="entry name" value="Periplasmic binding protein-like I"/>
    <property type="match status" value="1"/>
</dbReference>
<dbReference type="InterPro" id="IPR046335">
    <property type="entry name" value="LacI/GalR-like_sensor"/>
</dbReference>
<comment type="caution">
    <text evidence="6">The sequence shown here is derived from an EMBL/GenBank/DDBJ whole genome shotgun (WGS) entry which is preliminary data.</text>
</comment>
<dbReference type="InterPro" id="IPR028082">
    <property type="entry name" value="Peripla_BP_I"/>
</dbReference>
<evidence type="ECO:0000256" key="3">
    <source>
        <dbReference type="ARBA" id="ARBA00023163"/>
    </source>
</evidence>
<dbReference type="CDD" id="cd01574">
    <property type="entry name" value="PBP1_LacI"/>
    <property type="match status" value="1"/>
</dbReference>
<dbReference type="Gene3D" id="1.10.260.40">
    <property type="entry name" value="lambda repressor-like DNA-binding domains"/>
    <property type="match status" value="1"/>
</dbReference>
<dbReference type="Proteomes" id="UP000642070">
    <property type="component" value="Unassembled WGS sequence"/>
</dbReference>
<dbReference type="AlphaFoldDB" id="A0A917TV26"/>
<feature type="domain" description="HTH lacI-type" evidence="5">
    <location>
        <begin position="34"/>
        <end position="88"/>
    </location>
</feature>
<evidence type="ECO:0000313" key="7">
    <source>
        <dbReference type="Proteomes" id="UP000642070"/>
    </source>
</evidence>
<dbReference type="GO" id="GO:0003700">
    <property type="term" value="F:DNA-binding transcription factor activity"/>
    <property type="evidence" value="ECO:0007669"/>
    <property type="project" value="TreeGrafter"/>
</dbReference>
<keyword evidence="7" id="KW-1185">Reference proteome</keyword>
<sequence>MAASVVGPDRDRRGPVAHGGGPELDAVQPPLRKVGMRDVARLAGVSHQTVSRVLNNLPNVSPATRGRVLDAVRVLNYRRNLAARTLVTARSRTIGLIGFETTLAGPASMIYGIEKAAREAGYYVSIATVRSLDRHSVLDAVEQLCAQAVEGIIAIAPKNSVADALTQVPAGTPAVGVGGADDGSVPMLRVDNVRGASLATRHLLELGHATVHHVPGPADWPEARDRIDGWRQTLHAAGASVPRVEPGDWSARSGYLRGQRLAVDPAVTAVFCGNDHIALGVLRAFHEAGRRVPGEVSVVGFDDTPESGYFLPPLTTVHQDFAELGRRSVELLIGQLSGAPAPAGPVHLAPHLVVRASARSSRAA</sequence>
<dbReference type="PROSITE" id="PS50932">
    <property type="entry name" value="HTH_LACI_2"/>
    <property type="match status" value="1"/>
</dbReference>
<dbReference type="SMART" id="SM00354">
    <property type="entry name" value="HTH_LACI"/>
    <property type="match status" value="1"/>
</dbReference>
<reference evidence="6" key="1">
    <citation type="journal article" date="2014" name="Int. J. Syst. Evol. Microbiol.">
        <title>Complete genome sequence of Corynebacterium casei LMG S-19264T (=DSM 44701T), isolated from a smear-ripened cheese.</title>
        <authorList>
            <consortium name="US DOE Joint Genome Institute (JGI-PGF)"/>
            <person name="Walter F."/>
            <person name="Albersmeier A."/>
            <person name="Kalinowski J."/>
            <person name="Ruckert C."/>
        </authorList>
    </citation>
    <scope>NUCLEOTIDE SEQUENCE</scope>
    <source>
        <strain evidence="6">JCM 19831</strain>
    </source>
</reference>
<organism evidence="6 7">
    <name type="scientific">Dactylosporangium sucinum</name>
    <dbReference type="NCBI Taxonomy" id="1424081"/>
    <lineage>
        <taxon>Bacteria</taxon>
        <taxon>Bacillati</taxon>
        <taxon>Actinomycetota</taxon>
        <taxon>Actinomycetes</taxon>
        <taxon>Micromonosporales</taxon>
        <taxon>Micromonosporaceae</taxon>
        <taxon>Dactylosporangium</taxon>
    </lineage>
</organism>
<dbReference type="Pfam" id="PF13377">
    <property type="entry name" value="Peripla_BP_3"/>
    <property type="match status" value="1"/>
</dbReference>
<evidence type="ECO:0000313" key="6">
    <source>
        <dbReference type="EMBL" id="GGM38770.1"/>
    </source>
</evidence>
<dbReference type="PROSITE" id="PS00356">
    <property type="entry name" value="HTH_LACI_1"/>
    <property type="match status" value="1"/>
</dbReference>
<dbReference type="InterPro" id="IPR000843">
    <property type="entry name" value="HTH_LacI"/>
</dbReference>
<evidence type="ECO:0000256" key="2">
    <source>
        <dbReference type="ARBA" id="ARBA00023125"/>
    </source>
</evidence>
<dbReference type="SUPFAM" id="SSF47413">
    <property type="entry name" value="lambda repressor-like DNA-binding domains"/>
    <property type="match status" value="1"/>
</dbReference>
<dbReference type="Gene3D" id="3.40.50.2300">
    <property type="match status" value="2"/>
</dbReference>
<evidence type="ECO:0000259" key="5">
    <source>
        <dbReference type="PROSITE" id="PS50932"/>
    </source>
</evidence>
<evidence type="ECO:0000256" key="4">
    <source>
        <dbReference type="SAM" id="MobiDB-lite"/>
    </source>
</evidence>
<protein>
    <submittedName>
        <fullName evidence="6">LacI family transcriptional regulator</fullName>
    </submittedName>
</protein>
<name>A0A917TV26_9ACTN</name>
<keyword evidence="3" id="KW-0804">Transcription</keyword>
<accession>A0A917TV26</accession>
<keyword evidence="1" id="KW-0805">Transcription regulation</keyword>
<dbReference type="CDD" id="cd01392">
    <property type="entry name" value="HTH_LacI"/>
    <property type="match status" value="1"/>
</dbReference>